<proteinExistence type="inferred from homology"/>
<dbReference type="PANTHER" id="PTHR24350">
    <property type="entry name" value="SERINE/THREONINE-PROTEIN KINASE IAL-RELATED"/>
    <property type="match status" value="1"/>
</dbReference>
<dbReference type="Gene3D" id="1.10.510.10">
    <property type="entry name" value="Transferase(Phosphotransferase) domain 1"/>
    <property type="match status" value="1"/>
</dbReference>
<evidence type="ECO:0000256" key="9">
    <source>
        <dbReference type="PIRSR" id="PIRSR630616-1"/>
    </source>
</evidence>
<dbReference type="PROSITE" id="PS50011">
    <property type="entry name" value="PROTEIN_KINASE_DOM"/>
    <property type="match status" value="1"/>
</dbReference>
<dbReference type="SUPFAM" id="SSF56112">
    <property type="entry name" value="Protein kinase-like (PK-like)"/>
    <property type="match status" value="1"/>
</dbReference>
<dbReference type="EMBL" id="DS113497">
    <property type="protein sequence ID" value="EAY03698.1"/>
    <property type="molecule type" value="Genomic_DNA"/>
</dbReference>
<evidence type="ECO:0000256" key="13">
    <source>
        <dbReference type="RuleBase" id="RU000304"/>
    </source>
</evidence>
<dbReference type="eggNOG" id="KOG0583">
    <property type="taxonomic scope" value="Eukaryota"/>
</dbReference>
<evidence type="ECO:0000256" key="7">
    <source>
        <dbReference type="ARBA" id="ARBA00047899"/>
    </source>
</evidence>
<evidence type="ECO:0000256" key="4">
    <source>
        <dbReference type="ARBA" id="ARBA00022741"/>
    </source>
</evidence>
<dbReference type="EC" id="2.7.11.1" evidence="1"/>
<keyword evidence="5 15" id="KW-0418">Kinase</keyword>
<dbReference type="InterPro" id="IPR000719">
    <property type="entry name" value="Prot_kinase_dom"/>
</dbReference>
<reference evidence="15" key="2">
    <citation type="journal article" date="2007" name="Science">
        <title>Draft genome sequence of the sexually transmitted pathogen Trichomonas vaginalis.</title>
        <authorList>
            <person name="Carlton J.M."/>
            <person name="Hirt R.P."/>
            <person name="Silva J.C."/>
            <person name="Delcher A.L."/>
            <person name="Schatz M."/>
            <person name="Zhao Q."/>
            <person name="Wortman J.R."/>
            <person name="Bidwell S.L."/>
            <person name="Alsmark U.C.M."/>
            <person name="Besteiro S."/>
            <person name="Sicheritz-Ponten T."/>
            <person name="Noel C.J."/>
            <person name="Dacks J.B."/>
            <person name="Foster P.G."/>
            <person name="Simillion C."/>
            <person name="Van de Peer Y."/>
            <person name="Miranda-Saavedra D."/>
            <person name="Barton G.J."/>
            <person name="Westrop G.D."/>
            <person name="Mueller S."/>
            <person name="Dessi D."/>
            <person name="Fiori P.L."/>
            <person name="Ren Q."/>
            <person name="Paulsen I."/>
            <person name="Zhang H."/>
            <person name="Bastida-Corcuera F.D."/>
            <person name="Simoes-Barbosa A."/>
            <person name="Brown M.T."/>
            <person name="Hayes R.D."/>
            <person name="Mukherjee M."/>
            <person name="Okumura C.Y."/>
            <person name="Schneider R."/>
            <person name="Smith A.J."/>
            <person name="Vanacova S."/>
            <person name="Villalvazo M."/>
            <person name="Haas B.J."/>
            <person name="Pertea M."/>
            <person name="Feldblyum T.V."/>
            <person name="Utterback T.R."/>
            <person name="Shu C.L."/>
            <person name="Osoegawa K."/>
            <person name="de Jong P.J."/>
            <person name="Hrdy I."/>
            <person name="Horvathova L."/>
            <person name="Zubacova Z."/>
            <person name="Dolezal P."/>
            <person name="Malik S.B."/>
            <person name="Logsdon J.M. Jr."/>
            <person name="Henze K."/>
            <person name="Gupta A."/>
            <person name="Wang C.C."/>
            <person name="Dunne R.L."/>
            <person name="Upcroft J.A."/>
            <person name="Upcroft P."/>
            <person name="White O."/>
            <person name="Salzberg S.L."/>
            <person name="Tang P."/>
            <person name="Chiu C.-H."/>
            <person name="Lee Y.-S."/>
            <person name="Embley T.M."/>
            <person name="Coombs G.H."/>
            <person name="Mottram J.C."/>
            <person name="Tachezy J."/>
            <person name="Fraser-Liggett C.M."/>
            <person name="Johnson P.J."/>
        </authorList>
    </citation>
    <scope>NUCLEOTIDE SEQUENCE [LARGE SCALE GENOMIC DNA]</scope>
    <source>
        <strain evidence="15">G3</strain>
    </source>
</reference>
<dbReference type="OrthoDB" id="193931at2759"/>
<feature type="binding site" evidence="10 12">
    <location>
        <position position="45"/>
    </location>
    <ligand>
        <name>ATP</name>
        <dbReference type="ChEBI" id="CHEBI:30616"/>
    </ligand>
</feature>
<gene>
    <name evidence="15" type="ORF">TVAG_031970</name>
</gene>
<dbReference type="InterPro" id="IPR011009">
    <property type="entry name" value="Kinase-like_dom_sf"/>
</dbReference>
<comment type="similarity">
    <text evidence="13">Belongs to the protein kinase superfamily.</text>
</comment>
<name>A2EUJ6_TRIV3</name>
<comment type="catalytic activity">
    <reaction evidence="7">
        <text>L-threonyl-[protein] + ATP = O-phospho-L-threonyl-[protein] + ADP + H(+)</text>
        <dbReference type="Rhea" id="RHEA:46608"/>
        <dbReference type="Rhea" id="RHEA-COMP:11060"/>
        <dbReference type="Rhea" id="RHEA-COMP:11605"/>
        <dbReference type="ChEBI" id="CHEBI:15378"/>
        <dbReference type="ChEBI" id="CHEBI:30013"/>
        <dbReference type="ChEBI" id="CHEBI:30616"/>
        <dbReference type="ChEBI" id="CHEBI:61977"/>
        <dbReference type="ChEBI" id="CHEBI:456216"/>
        <dbReference type="EC" id="2.7.11.1"/>
    </reaction>
</comment>
<dbReference type="InterPro" id="IPR030616">
    <property type="entry name" value="Aur-like"/>
</dbReference>
<evidence type="ECO:0000313" key="15">
    <source>
        <dbReference type="EMBL" id="EAY03698.1"/>
    </source>
</evidence>
<dbReference type="InterPro" id="IPR008271">
    <property type="entry name" value="Ser/Thr_kinase_AS"/>
</dbReference>
<keyword evidence="2 13" id="KW-0723">Serine/threonine-protein kinase</keyword>
<evidence type="ECO:0000313" key="16">
    <source>
        <dbReference type="Proteomes" id="UP000001542"/>
    </source>
</evidence>
<dbReference type="AlphaFoldDB" id="A2EUJ6"/>
<dbReference type="SMR" id="A2EUJ6"/>
<dbReference type="FunFam" id="3.30.200.20:FF:000315">
    <property type="entry name" value="Calcium-dependent protein kinase 3"/>
    <property type="match status" value="1"/>
</dbReference>
<feature type="domain" description="Protein kinase" evidence="14">
    <location>
        <begin position="16"/>
        <end position="269"/>
    </location>
</feature>
<dbReference type="FunCoup" id="A2EUJ6">
    <property type="interactions" value="360"/>
</dbReference>
<evidence type="ECO:0000256" key="6">
    <source>
        <dbReference type="ARBA" id="ARBA00022840"/>
    </source>
</evidence>
<evidence type="ECO:0000256" key="8">
    <source>
        <dbReference type="ARBA" id="ARBA00048679"/>
    </source>
</evidence>
<evidence type="ECO:0000256" key="10">
    <source>
        <dbReference type="PIRSR" id="PIRSR630616-2"/>
    </source>
</evidence>
<dbReference type="PROSITE" id="PS00108">
    <property type="entry name" value="PROTEIN_KINASE_ST"/>
    <property type="match status" value="1"/>
</dbReference>
<keyword evidence="3" id="KW-0808">Transferase</keyword>
<evidence type="ECO:0000256" key="3">
    <source>
        <dbReference type="ARBA" id="ARBA00022679"/>
    </source>
</evidence>
<dbReference type="GO" id="GO:0004674">
    <property type="term" value="F:protein serine/threonine kinase activity"/>
    <property type="evidence" value="ECO:0000318"/>
    <property type="project" value="GO_Central"/>
</dbReference>
<reference evidence="15" key="1">
    <citation type="submission" date="2006-10" db="EMBL/GenBank/DDBJ databases">
        <authorList>
            <person name="Amadeo P."/>
            <person name="Zhao Q."/>
            <person name="Wortman J."/>
            <person name="Fraser-Liggett C."/>
            <person name="Carlton J."/>
        </authorList>
    </citation>
    <scope>NUCLEOTIDE SEQUENCE</scope>
    <source>
        <strain evidence="15">G3</strain>
    </source>
</reference>
<dbReference type="CDD" id="cd14003">
    <property type="entry name" value="STKc_AMPK-like"/>
    <property type="match status" value="1"/>
</dbReference>
<protein>
    <recommendedName>
        <fullName evidence="1">non-specific serine/threonine protein kinase</fullName>
        <ecNumber evidence="1">2.7.11.1</ecNumber>
    </recommendedName>
</protein>
<evidence type="ECO:0000256" key="5">
    <source>
        <dbReference type="ARBA" id="ARBA00022777"/>
    </source>
</evidence>
<accession>A2EUJ6</accession>
<dbReference type="RefSeq" id="XP_001315921.1">
    <property type="nucleotide sequence ID" value="XM_001315886.1"/>
</dbReference>
<dbReference type="PROSITE" id="PS00107">
    <property type="entry name" value="PROTEIN_KINASE_ATP"/>
    <property type="match status" value="1"/>
</dbReference>
<keyword evidence="4 10" id="KW-0547">Nucleotide-binding</keyword>
<dbReference type="Proteomes" id="UP000001542">
    <property type="component" value="Unassembled WGS sequence"/>
</dbReference>
<comment type="catalytic activity">
    <reaction evidence="8">
        <text>L-seryl-[protein] + ATP = O-phospho-L-seryl-[protein] + ADP + H(+)</text>
        <dbReference type="Rhea" id="RHEA:17989"/>
        <dbReference type="Rhea" id="RHEA-COMP:9863"/>
        <dbReference type="Rhea" id="RHEA-COMP:11604"/>
        <dbReference type="ChEBI" id="CHEBI:15378"/>
        <dbReference type="ChEBI" id="CHEBI:29999"/>
        <dbReference type="ChEBI" id="CHEBI:30616"/>
        <dbReference type="ChEBI" id="CHEBI:83421"/>
        <dbReference type="ChEBI" id="CHEBI:456216"/>
        <dbReference type="EC" id="2.7.11.1"/>
    </reaction>
</comment>
<dbReference type="SMART" id="SM00220">
    <property type="entry name" value="S_TKc"/>
    <property type="match status" value="1"/>
</dbReference>
<dbReference type="InterPro" id="IPR017441">
    <property type="entry name" value="Protein_kinase_ATP_BS"/>
</dbReference>
<evidence type="ECO:0000256" key="11">
    <source>
        <dbReference type="PIRSR" id="PIRSR630616-3"/>
    </source>
</evidence>
<dbReference type="GO" id="GO:0005524">
    <property type="term" value="F:ATP binding"/>
    <property type="evidence" value="ECO:0007669"/>
    <property type="project" value="UniProtKB-UniRule"/>
</dbReference>
<dbReference type="KEGG" id="tva:4761544"/>
<dbReference type="FunFam" id="1.10.510.10:FF:000592">
    <property type="entry name" value="CAMK family protein kinase"/>
    <property type="match status" value="1"/>
</dbReference>
<dbReference type="Pfam" id="PF00069">
    <property type="entry name" value="Pkinase"/>
    <property type="match status" value="1"/>
</dbReference>
<feature type="binding site" evidence="10">
    <location>
        <begin position="144"/>
        <end position="145"/>
    </location>
    <ligand>
        <name>ATP</name>
        <dbReference type="ChEBI" id="CHEBI:30616"/>
    </ligand>
</feature>
<dbReference type="InParanoid" id="A2EUJ6"/>
<feature type="cross-link" description="Glycyl lysine isopeptide (Lys-Gly) (interchain with G-Cter in SUMO2)" evidence="11">
    <location>
        <position position="142"/>
    </location>
</feature>
<dbReference type="VEuPathDB" id="TrichDB:TVAGG3_0363080"/>
<feature type="binding site" evidence="10">
    <location>
        <position position="158"/>
    </location>
    <ligand>
        <name>ATP</name>
        <dbReference type="ChEBI" id="CHEBI:30616"/>
    </ligand>
</feature>
<dbReference type="OMA" id="GILSHEW"/>
<keyword evidence="16" id="KW-1185">Reference proteome</keyword>
<evidence type="ECO:0000259" key="14">
    <source>
        <dbReference type="PROSITE" id="PS50011"/>
    </source>
</evidence>
<sequence length="419" mass="47934">MGEVENIQVPPTIGKYTIGEKIGSGAFSSVFKGTHMLTKIDVAIKVISKKSFTDQKFITRFMREVNLLKQMNHPMINELYDLYEDEKYHYLIMEYSPNGDLLSFINKNGKLIEPIARRYFTQLFSVLEYLHKERKVAHRDLKAENILLDRYFNLRIIDFGLSNCFTDENNVFETKCGSPAYIPPEMIIGYGYTPAADMWSTGVLLYAMSIGSLPFDDENVKKTLQLIVYANPTYPPSISPALADLLQKLLTKDPLLRITLDKIKEHPWFSKLEYDAIYAYQKKIQEVTCDPEIVSQMERYGLDTTNLRQNLFLGVYDETTAVYRMLRKMKVTFEMKTAMRARPSAANSTPQPNKMLSNISVEGVSQGRSIQIHRTQNNSPLMDHCVNVVAQQATFRPLAKPAVRVNVARCYSTKPQGIN</sequence>
<evidence type="ECO:0000256" key="1">
    <source>
        <dbReference type="ARBA" id="ARBA00012513"/>
    </source>
</evidence>
<organism evidence="15 16">
    <name type="scientific">Trichomonas vaginalis (strain ATCC PRA-98 / G3)</name>
    <dbReference type="NCBI Taxonomy" id="412133"/>
    <lineage>
        <taxon>Eukaryota</taxon>
        <taxon>Metamonada</taxon>
        <taxon>Parabasalia</taxon>
        <taxon>Trichomonadida</taxon>
        <taxon>Trichomonadidae</taxon>
        <taxon>Trichomonas</taxon>
    </lineage>
</organism>
<dbReference type="VEuPathDB" id="TrichDB:TVAG_031970"/>
<keyword evidence="6 10" id="KW-0067">ATP-binding</keyword>
<feature type="active site" description="Proton acceptor" evidence="9">
    <location>
        <position position="140"/>
    </location>
</feature>
<evidence type="ECO:0000256" key="12">
    <source>
        <dbReference type="PROSITE-ProRule" id="PRU10141"/>
    </source>
</evidence>
<dbReference type="STRING" id="5722.A2EUJ6"/>
<evidence type="ECO:0000256" key="2">
    <source>
        <dbReference type="ARBA" id="ARBA00022527"/>
    </source>
</evidence>